<dbReference type="AlphaFoldDB" id="A0A7C7ZDM5"/>
<accession>A0A7C7ZDM5</accession>
<organism evidence="1 2">
    <name type="scientific">Marine Group III euryarchaeote</name>
    <dbReference type="NCBI Taxonomy" id="2173149"/>
    <lineage>
        <taxon>Archaea</taxon>
        <taxon>Methanobacteriati</taxon>
        <taxon>Thermoplasmatota</taxon>
        <taxon>Thermoplasmata</taxon>
        <taxon>Candidatus Thermoprofundales</taxon>
    </lineage>
</organism>
<evidence type="ECO:0000313" key="1">
    <source>
        <dbReference type="EMBL" id="HIG63236.1"/>
    </source>
</evidence>
<dbReference type="EMBL" id="DUAV01000017">
    <property type="protein sequence ID" value="HIG63236.1"/>
    <property type="molecule type" value="Genomic_DNA"/>
</dbReference>
<sequence length="284" mass="31309">MDLEALKQLPPWARELGSALLVVSAVFMLTWAYTGNWPPMVVIESGSMEHDDNPLYPEPGFTHIGAIDTGDLVLVKSAERSDIVTYLAGKQQGYERYGDYGDVIIYYKNGLRGVCSAGASLDKAECNRQDGEWTPATPVIHRAMAWVEVRDNGSYYLPEVDMEFANGKLVLAEIGLPPGAPLTGLTQSGYITKGDSVGNRHPDQLTHRDLLGQSVQPVQPGDIVGMARGELPWFGLIKLKLTQPENYAAAPEECRQMLLISLVTVIIGPFVIQRGWEQWGPRRK</sequence>
<proteinExistence type="predicted"/>
<dbReference type="Proteomes" id="UP000589516">
    <property type="component" value="Unassembled WGS sequence"/>
</dbReference>
<name>A0A7C7ZDM5_9ARCH</name>
<evidence type="ECO:0000313" key="2">
    <source>
        <dbReference type="Proteomes" id="UP000589516"/>
    </source>
</evidence>
<reference evidence="2" key="1">
    <citation type="journal article" date="2019" name="bioRxiv">
        <title>Genome diversification in globally distributed novel marine Proteobacteria is linked to environmental adaptation.</title>
        <authorList>
            <person name="Zhou Z."/>
            <person name="Tran P.Q."/>
            <person name="Kieft K."/>
            <person name="Anantharaman K."/>
        </authorList>
    </citation>
    <scope>NUCLEOTIDE SEQUENCE [LARGE SCALE GENOMIC DNA]</scope>
</reference>
<protein>
    <submittedName>
        <fullName evidence="1">S26 family signal peptidase</fullName>
    </submittedName>
</protein>
<gene>
    <name evidence="1" type="ORF">EYQ16_01785</name>
</gene>
<comment type="caution">
    <text evidence="1">The sequence shown here is derived from an EMBL/GenBank/DDBJ whole genome shotgun (WGS) entry which is preliminary data.</text>
</comment>